<protein>
    <submittedName>
        <fullName evidence="1">Uncharacterized protein</fullName>
    </submittedName>
</protein>
<gene>
    <name evidence="1" type="ORF">DEO45_01465</name>
</gene>
<dbReference type="OrthoDB" id="6706661at2"/>
<evidence type="ECO:0000313" key="1">
    <source>
        <dbReference type="EMBL" id="RCS31372.1"/>
    </source>
</evidence>
<dbReference type="EMBL" id="QFWQ01000002">
    <property type="protein sequence ID" value="RCS31372.1"/>
    <property type="molecule type" value="Genomic_DNA"/>
</dbReference>
<keyword evidence="2" id="KW-1185">Reference proteome</keyword>
<dbReference type="AlphaFoldDB" id="A0A368KHJ0"/>
<comment type="caution">
    <text evidence="1">The sequence shown here is derived from an EMBL/GenBank/DDBJ whole genome shotgun (WGS) entry which is preliminary data.</text>
</comment>
<dbReference type="Proteomes" id="UP000252387">
    <property type="component" value="Unassembled WGS sequence"/>
</dbReference>
<sequence length="201" mass="22552">MSARKLLLTAVLLLVLWGGVSWWRHRPLHPPPGVLAPDAPEQVDLDDGAKLQRGDVTLTTRAHFDITARVLSRKDYSRGADAELIPEDLALGWGRMSDSAVLAKIEITQSDRFYYWQVKAFPIPRREIETSSANMHMIPADDDVKRELEQVRQGQLVHIEGFLVDASRADGWHWNTSLTRDDTGAGACELVYVERVDISAP</sequence>
<evidence type="ECO:0000313" key="2">
    <source>
        <dbReference type="Proteomes" id="UP000252387"/>
    </source>
</evidence>
<name>A0A368KHJ0_9GAMM</name>
<proteinExistence type="predicted"/>
<organism evidence="1 2">
    <name type="scientific">Rhodanobacter denitrificans</name>
    <dbReference type="NCBI Taxonomy" id="666685"/>
    <lineage>
        <taxon>Bacteria</taxon>
        <taxon>Pseudomonadati</taxon>
        <taxon>Pseudomonadota</taxon>
        <taxon>Gammaproteobacteria</taxon>
        <taxon>Lysobacterales</taxon>
        <taxon>Rhodanobacteraceae</taxon>
        <taxon>Rhodanobacter</taxon>
    </lineage>
</organism>
<accession>A0A368KHJ0</accession>
<reference evidence="1 2" key="1">
    <citation type="submission" date="2018-05" db="EMBL/GenBank/DDBJ databases">
        <title>Draft genome sequence of Rhodanobacter denitrificans Yn1 isolated from gold copper mine.</title>
        <authorList>
            <person name="Yang N."/>
            <person name="Mazhar H.S."/>
            <person name="Rensing C."/>
        </authorList>
    </citation>
    <scope>NUCLEOTIDE SEQUENCE [LARGE SCALE GENOMIC DNA]</scope>
    <source>
        <strain evidence="1 2">Yn1</strain>
    </source>
</reference>